<evidence type="ECO:0000313" key="2">
    <source>
        <dbReference type="EMBL" id="GAO49202.1"/>
    </source>
</evidence>
<gene>
    <name evidence="2" type="ORF">G7K_3360-t1</name>
</gene>
<reference evidence="2 3" key="1">
    <citation type="journal article" date="2011" name="J. Gen. Appl. Microbiol.">
        <title>Draft genome sequencing of the enigmatic yeast Saitoella complicata.</title>
        <authorList>
            <person name="Nishida H."/>
            <person name="Hamamoto M."/>
            <person name="Sugiyama J."/>
        </authorList>
    </citation>
    <scope>NUCLEOTIDE SEQUENCE [LARGE SCALE GENOMIC DNA]</scope>
    <source>
        <strain evidence="2 3">NRRL Y-17804</strain>
    </source>
</reference>
<dbReference type="EMBL" id="BACD03000020">
    <property type="protein sequence ID" value="GAO49202.1"/>
    <property type="molecule type" value="Genomic_DNA"/>
</dbReference>
<feature type="transmembrane region" description="Helical" evidence="1">
    <location>
        <begin position="74"/>
        <end position="90"/>
    </location>
</feature>
<reference evidence="2 3" key="3">
    <citation type="journal article" date="2015" name="Genome Announc.">
        <title>Draft Genome Sequence of the Archiascomycetous Yeast Saitoella complicata.</title>
        <authorList>
            <person name="Yamauchi K."/>
            <person name="Kondo S."/>
            <person name="Hamamoto M."/>
            <person name="Takahashi Y."/>
            <person name="Ogura Y."/>
            <person name="Hayashi T."/>
            <person name="Nishida H."/>
        </authorList>
    </citation>
    <scope>NUCLEOTIDE SEQUENCE [LARGE SCALE GENOMIC DNA]</scope>
    <source>
        <strain evidence="2 3">NRRL Y-17804</strain>
    </source>
</reference>
<name>A0A0E9NH39_SAICN</name>
<dbReference type="RefSeq" id="XP_019025242.1">
    <property type="nucleotide sequence ID" value="XM_019167476.1"/>
</dbReference>
<evidence type="ECO:0000256" key="1">
    <source>
        <dbReference type="SAM" id="Phobius"/>
    </source>
</evidence>
<protein>
    <submittedName>
        <fullName evidence="2">Uncharacterized protein</fullName>
    </submittedName>
</protein>
<organism evidence="2 3">
    <name type="scientific">Saitoella complicata (strain BCRC 22490 / CBS 7301 / JCM 7358 / NBRC 10748 / NRRL Y-17804)</name>
    <dbReference type="NCBI Taxonomy" id="698492"/>
    <lineage>
        <taxon>Eukaryota</taxon>
        <taxon>Fungi</taxon>
        <taxon>Dikarya</taxon>
        <taxon>Ascomycota</taxon>
        <taxon>Taphrinomycotina</taxon>
        <taxon>Taphrinomycotina incertae sedis</taxon>
        <taxon>Saitoella</taxon>
    </lineage>
</organism>
<reference evidence="2 3" key="2">
    <citation type="journal article" date="2014" name="J. Gen. Appl. Microbiol.">
        <title>The early diverging ascomycetous budding yeast Saitoella complicata has three histone deacetylases belonging to the Clr6, Hos2, and Rpd3 lineages.</title>
        <authorList>
            <person name="Nishida H."/>
            <person name="Matsumoto T."/>
            <person name="Kondo S."/>
            <person name="Hamamoto M."/>
            <person name="Yoshikawa H."/>
        </authorList>
    </citation>
    <scope>NUCLEOTIDE SEQUENCE [LARGE SCALE GENOMIC DNA]</scope>
    <source>
        <strain evidence="2 3">NRRL Y-17804</strain>
    </source>
</reference>
<keyword evidence="1" id="KW-0472">Membrane</keyword>
<feature type="transmembrane region" description="Helical" evidence="1">
    <location>
        <begin position="136"/>
        <end position="163"/>
    </location>
</feature>
<feature type="transmembrane region" description="Helical" evidence="1">
    <location>
        <begin position="12"/>
        <end position="30"/>
    </location>
</feature>
<dbReference type="OrthoDB" id="441660at2759"/>
<keyword evidence="3" id="KW-1185">Reference proteome</keyword>
<comment type="caution">
    <text evidence="2">The sequence shown here is derived from an EMBL/GenBank/DDBJ whole genome shotgun (WGS) entry which is preliminary data.</text>
</comment>
<feature type="transmembrane region" description="Helical" evidence="1">
    <location>
        <begin position="51"/>
        <end position="68"/>
    </location>
</feature>
<accession>A0A0E9NH39</accession>
<keyword evidence="1" id="KW-0812">Transmembrane</keyword>
<keyword evidence="1" id="KW-1133">Transmembrane helix</keyword>
<sequence length="284" mass="32137">MSPITFNPTTTAAFFILFTSLTPYLLYHLASHHFNWTDNRAKSPVVHAQDLCKLAGFGAAICLVGGYVETFSPLVTAIMAHITIVLYAFLCEWEPMRTDLSRWRSWPWQMWAVFLAAVTLIVLFTLYHIAVAIERWGFVGACLYLGTFVCSIVGVGMGTVGIARWQNHGGLRGVGRVKVEIMDDGDTEEGEEEESRPIRGATMRRYSGLDNEASEEEETERKSRWPHVKIHVHHWQIFGFLALFTRFDTWPSQLAAGIVLGCYVHGIAAYGYDSIWILEEVQER</sequence>
<dbReference type="Proteomes" id="UP000033140">
    <property type="component" value="Unassembled WGS sequence"/>
</dbReference>
<proteinExistence type="predicted"/>
<evidence type="ECO:0000313" key="3">
    <source>
        <dbReference type="Proteomes" id="UP000033140"/>
    </source>
</evidence>
<dbReference type="AlphaFoldDB" id="A0A0E9NH39"/>
<feature type="transmembrane region" description="Helical" evidence="1">
    <location>
        <begin position="111"/>
        <end position="130"/>
    </location>
</feature>
<dbReference type="OMA" id="YHIYLGY"/>